<dbReference type="InterPro" id="IPR019546">
    <property type="entry name" value="TAT_signal_bac_arc"/>
</dbReference>
<comment type="caution">
    <text evidence="2">The sequence shown here is derived from an EMBL/GenBank/DDBJ whole genome shotgun (WGS) entry which is preliminary data.</text>
</comment>
<dbReference type="InterPro" id="IPR006311">
    <property type="entry name" value="TAT_signal"/>
</dbReference>
<keyword evidence="3" id="KW-1185">Reference proteome</keyword>
<proteinExistence type="predicted"/>
<evidence type="ECO:0000256" key="1">
    <source>
        <dbReference type="ARBA" id="ARBA00022729"/>
    </source>
</evidence>
<evidence type="ECO:0000313" key="3">
    <source>
        <dbReference type="Proteomes" id="UP000252204"/>
    </source>
</evidence>
<name>A0A365TKY5_9GAMM</name>
<protein>
    <submittedName>
        <fullName evidence="2">Tat (Twin-arginine translocation) pathway signal sequence</fullName>
    </submittedName>
</protein>
<dbReference type="Proteomes" id="UP000252204">
    <property type="component" value="Unassembled WGS sequence"/>
</dbReference>
<dbReference type="PROSITE" id="PS51318">
    <property type="entry name" value="TAT"/>
    <property type="match status" value="1"/>
</dbReference>
<evidence type="ECO:0000313" key="2">
    <source>
        <dbReference type="EMBL" id="RBI66368.1"/>
    </source>
</evidence>
<dbReference type="OrthoDB" id="4929908at2"/>
<reference evidence="3" key="1">
    <citation type="submission" date="2018-06" db="EMBL/GenBank/DDBJ databases">
        <title>Whole genome sequencing of four bacterial strains from South Shetland trench revealing bio-synthetic gene clusters.</title>
        <authorList>
            <person name="Abdel-Mageed W.M."/>
            <person name="Lehri B."/>
            <person name="Jarmusch S."/>
            <person name="Miranda K."/>
            <person name="Goodfellow M."/>
            <person name="Jaspars M."/>
            <person name="Karlyshev A.V."/>
        </authorList>
    </citation>
    <scope>NUCLEOTIDE SEQUENCE [LARGE SCALE GENOMIC DNA]</scope>
    <source>
        <strain evidence="3">SST4</strain>
    </source>
</reference>
<dbReference type="EMBL" id="QNTU01000010">
    <property type="protein sequence ID" value="RBI66368.1"/>
    <property type="molecule type" value="Genomic_DNA"/>
</dbReference>
<keyword evidence="1" id="KW-0732">Signal</keyword>
<accession>A0A365TKY5</accession>
<dbReference type="AlphaFoldDB" id="A0A365TKY5"/>
<gene>
    <name evidence="2" type="ORF">DQ400_14970</name>
</gene>
<sequence>MNSPAISRRVFLKGSGGLLAGTLAFTSGPIALLAPSSSWAMPLDSLSTRQGEILLAAVKHIFPHPHLEDAVYAHVVRSLDKKSEIGDFHTLLYNGIKDLDERSGGDWLALNNIEQLDQLSAMANTSFFQTIRSDAVVSLYDNSLAYAHFGYGGGEGDVGYLHNGFNDLIWLPDPPKPEGGYLPNESVS</sequence>
<organism evidence="2 3">
    <name type="scientific">Vreelandella sulfidaeris</name>
    <dbReference type="NCBI Taxonomy" id="115553"/>
    <lineage>
        <taxon>Bacteria</taxon>
        <taxon>Pseudomonadati</taxon>
        <taxon>Pseudomonadota</taxon>
        <taxon>Gammaproteobacteria</taxon>
        <taxon>Oceanospirillales</taxon>
        <taxon>Halomonadaceae</taxon>
        <taxon>Vreelandella</taxon>
    </lineage>
</organism>
<dbReference type="NCBIfam" id="TIGR01409">
    <property type="entry name" value="TAT_signal_seq"/>
    <property type="match status" value="1"/>
</dbReference>